<keyword evidence="2 7" id="KW-0489">Methyltransferase</keyword>
<organism evidence="7 8">
    <name type="scientific">Candidatus Defluviibacterium haderslevense</name>
    <dbReference type="NCBI Taxonomy" id="2981993"/>
    <lineage>
        <taxon>Bacteria</taxon>
        <taxon>Pseudomonadati</taxon>
        <taxon>Bacteroidota</taxon>
        <taxon>Saprospiria</taxon>
        <taxon>Saprospirales</taxon>
        <taxon>Saprospiraceae</taxon>
        <taxon>Candidatus Defluviibacterium</taxon>
    </lineage>
</organism>
<dbReference type="Pfam" id="PF05175">
    <property type="entry name" value="MTS"/>
    <property type="match status" value="1"/>
</dbReference>
<dbReference type="InterPro" id="IPR002052">
    <property type="entry name" value="DNA_methylase_N6_adenine_CS"/>
</dbReference>
<evidence type="ECO:0000256" key="2">
    <source>
        <dbReference type="ARBA" id="ARBA00022603"/>
    </source>
</evidence>
<accession>A0A9D7SA86</accession>
<dbReference type="InterPro" id="IPR019874">
    <property type="entry name" value="RF_methyltr_PrmC"/>
</dbReference>
<comment type="caution">
    <text evidence="7">The sequence shown here is derived from an EMBL/GenBank/DDBJ whole genome shotgun (WGS) entry which is preliminary data.</text>
</comment>
<keyword evidence="4" id="KW-0949">S-adenosyl-L-methionine</keyword>
<evidence type="ECO:0000259" key="6">
    <source>
        <dbReference type="Pfam" id="PF05175"/>
    </source>
</evidence>
<dbReference type="InterPro" id="IPR007848">
    <property type="entry name" value="Small_mtfrase_dom"/>
</dbReference>
<dbReference type="Proteomes" id="UP000808349">
    <property type="component" value="Unassembled WGS sequence"/>
</dbReference>
<name>A0A9D7SA86_9BACT</name>
<protein>
    <recommendedName>
        <fullName evidence="1">peptide chain release factor N(5)-glutamine methyltransferase</fullName>
        <ecNumber evidence="1">2.1.1.297</ecNumber>
    </recommendedName>
</protein>
<dbReference type="NCBIfam" id="TIGR03534">
    <property type="entry name" value="RF_mod_PrmC"/>
    <property type="match status" value="1"/>
</dbReference>
<evidence type="ECO:0000256" key="3">
    <source>
        <dbReference type="ARBA" id="ARBA00022679"/>
    </source>
</evidence>
<proteinExistence type="predicted"/>
<dbReference type="GO" id="GO:0102559">
    <property type="term" value="F:peptide chain release factor N(5)-glutamine methyltransferase activity"/>
    <property type="evidence" value="ECO:0007669"/>
    <property type="project" value="UniProtKB-EC"/>
</dbReference>
<reference evidence="7 8" key="1">
    <citation type="submission" date="2020-10" db="EMBL/GenBank/DDBJ databases">
        <title>Connecting structure to function with the recovery of over 1000 high-quality activated sludge metagenome-assembled genomes encoding full-length rRNA genes using long-read sequencing.</title>
        <authorList>
            <person name="Singleton C.M."/>
            <person name="Petriglieri F."/>
            <person name="Kristensen J.M."/>
            <person name="Kirkegaard R.H."/>
            <person name="Michaelsen T.Y."/>
            <person name="Andersen M.H."/>
            <person name="Karst S.M."/>
            <person name="Dueholm M.S."/>
            <person name="Nielsen P.H."/>
            <person name="Albertsen M."/>
        </authorList>
    </citation>
    <scope>NUCLEOTIDE SEQUENCE [LARGE SCALE GENOMIC DNA]</scope>
    <source>
        <strain evidence="7">Ribe_18-Q3-R11-54_BAT3C.373</strain>
    </source>
</reference>
<evidence type="ECO:0000313" key="8">
    <source>
        <dbReference type="Proteomes" id="UP000808349"/>
    </source>
</evidence>
<feature type="domain" description="Methyltransferase small" evidence="6">
    <location>
        <begin position="111"/>
        <end position="198"/>
    </location>
</feature>
<dbReference type="PANTHER" id="PTHR18895">
    <property type="entry name" value="HEMK METHYLTRANSFERASE"/>
    <property type="match status" value="1"/>
</dbReference>
<dbReference type="InterPro" id="IPR029063">
    <property type="entry name" value="SAM-dependent_MTases_sf"/>
</dbReference>
<keyword evidence="3 7" id="KW-0808">Transferase</keyword>
<dbReference type="AlphaFoldDB" id="A0A9D7SA86"/>
<comment type="catalytic activity">
    <reaction evidence="5">
        <text>L-glutaminyl-[peptide chain release factor] + S-adenosyl-L-methionine = N(5)-methyl-L-glutaminyl-[peptide chain release factor] + S-adenosyl-L-homocysteine + H(+)</text>
        <dbReference type="Rhea" id="RHEA:42896"/>
        <dbReference type="Rhea" id="RHEA-COMP:10271"/>
        <dbReference type="Rhea" id="RHEA-COMP:10272"/>
        <dbReference type="ChEBI" id="CHEBI:15378"/>
        <dbReference type="ChEBI" id="CHEBI:30011"/>
        <dbReference type="ChEBI" id="CHEBI:57856"/>
        <dbReference type="ChEBI" id="CHEBI:59789"/>
        <dbReference type="ChEBI" id="CHEBI:61891"/>
        <dbReference type="EC" id="2.1.1.297"/>
    </reaction>
</comment>
<dbReference type="EMBL" id="JADKFW010000005">
    <property type="protein sequence ID" value="MBK9717741.1"/>
    <property type="molecule type" value="Genomic_DNA"/>
</dbReference>
<sequence length="284" mass="33336">MNDIKQKVCQFLKLHLEVRYNDSEIEELTNYILKSDIFKSEYMVELVNSRSIQTVFSPIVSEVLKGIPIQYILHEAYFMDLVLYVDESVLIPRPETEELVYWIQSDHKYKTKMKLWDVGTGSGCMAIHLKKCFPDWSISALDIDVDALNVAKVNANKYETQIEFLELDFLNFDASEYPEINILVSNPPYIGQHEKHLMSTGTLSFEPSKALFPISDDHLIFYKHLADYGQKKLSKYGYIYCELNEYYSDQIYEIFKQSGYQDIEVKMDMQGKARMLRCRKERND</sequence>
<evidence type="ECO:0000256" key="4">
    <source>
        <dbReference type="ARBA" id="ARBA00022691"/>
    </source>
</evidence>
<dbReference type="EC" id="2.1.1.297" evidence="1"/>
<gene>
    <name evidence="7" type="primary">prmC</name>
    <name evidence="7" type="ORF">IPO85_09545</name>
</gene>
<evidence type="ECO:0000313" key="7">
    <source>
        <dbReference type="EMBL" id="MBK9717741.1"/>
    </source>
</evidence>
<dbReference type="SUPFAM" id="SSF53335">
    <property type="entry name" value="S-adenosyl-L-methionine-dependent methyltransferases"/>
    <property type="match status" value="1"/>
</dbReference>
<evidence type="ECO:0000256" key="1">
    <source>
        <dbReference type="ARBA" id="ARBA00012771"/>
    </source>
</evidence>
<dbReference type="PANTHER" id="PTHR18895:SF74">
    <property type="entry name" value="MTRF1L RELEASE FACTOR GLUTAMINE METHYLTRANSFERASE"/>
    <property type="match status" value="1"/>
</dbReference>
<dbReference type="InterPro" id="IPR004556">
    <property type="entry name" value="HemK-like"/>
</dbReference>
<dbReference type="GO" id="GO:0003676">
    <property type="term" value="F:nucleic acid binding"/>
    <property type="evidence" value="ECO:0007669"/>
    <property type="project" value="InterPro"/>
</dbReference>
<dbReference type="PROSITE" id="PS00092">
    <property type="entry name" value="N6_MTASE"/>
    <property type="match status" value="1"/>
</dbReference>
<dbReference type="InterPro" id="IPR050320">
    <property type="entry name" value="N5-glutamine_MTase"/>
</dbReference>
<dbReference type="NCBIfam" id="TIGR00536">
    <property type="entry name" value="hemK_fam"/>
    <property type="match status" value="1"/>
</dbReference>
<evidence type="ECO:0000256" key="5">
    <source>
        <dbReference type="ARBA" id="ARBA00048391"/>
    </source>
</evidence>
<dbReference type="Gene3D" id="3.40.50.150">
    <property type="entry name" value="Vaccinia Virus protein VP39"/>
    <property type="match status" value="1"/>
</dbReference>
<dbReference type="GO" id="GO:0032259">
    <property type="term" value="P:methylation"/>
    <property type="evidence" value="ECO:0007669"/>
    <property type="project" value="UniProtKB-KW"/>
</dbReference>
<dbReference type="CDD" id="cd02440">
    <property type="entry name" value="AdoMet_MTases"/>
    <property type="match status" value="1"/>
</dbReference>